<proteinExistence type="predicted"/>
<reference evidence="1 2" key="1">
    <citation type="submission" date="2023-05" db="EMBL/GenBank/DDBJ databases">
        <title>Microbacterium dauci sp.nov., Isolated from Carrot Rhizosphere Soil.</title>
        <authorList>
            <person name="Xiao Z."/>
            <person name="Zheng J."/>
        </authorList>
    </citation>
    <scope>NUCLEOTIDE SEQUENCE [LARGE SCALE GENOMIC DNA]</scope>
    <source>
        <strain evidence="1 2">LX3-4</strain>
    </source>
</reference>
<protein>
    <submittedName>
        <fullName evidence="1">Uncharacterized protein</fullName>
    </submittedName>
</protein>
<accession>A0ABT6ZEG2</accession>
<dbReference type="Proteomes" id="UP001321481">
    <property type="component" value="Unassembled WGS sequence"/>
</dbReference>
<evidence type="ECO:0000313" key="1">
    <source>
        <dbReference type="EMBL" id="MDJ1114545.1"/>
    </source>
</evidence>
<comment type="caution">
    <text evidence="1">The sequence shown here is derived from an EMBL/GenBank/DDBJ whole genome shotgun (WGS) entry which is preliminary data.</text>
</comment>
<sequence length="68" mass="7176">MTPATAELLGGREATHMIAPLTFAEDVRVDREHGAGIVAQVLGDLPARIRRGSYLWPGAAGGVAVPRR</sequence>
<organism evidence="1 2">
    <name type="scientific">Microbacterium dauci</name>
    <dbReference type="NCBI Taxonomy" id="3048008"/>
    <lineage>
        <taxon>Bacteria</taxon>
        <taxon>Bacillati</taxon>
        <taxon>Actinomycetota</taxon>
        <taxon>Actinomycetes</taxon>
        <taxon>Micrococcales</taxon>
        <taxon>Microbacteriaceae</taxon>
        <taxon>Microbacterium</taxon>
    </lineage>
</organism>
<name>A0ABT6ZEG2_9MICO</name>
<evidence type="ECO:0000313" key="2">
    <source>
        <dbReference type="Proteomes" id="UP001321481"/>
    </source>
</evidence>
<dbReference type="RefSeq" id="WP_283716186.1">
    <property type="nucleotide sequence ID" value="NZ_JASJND010000006.1"/>
</dbReference>
<dbReference type="EMBL" id="JASJND010000006">
    <property type="protein sequence ID" value="MDJ1114545.1"/>
    <property type="molecule type" value="Genomic_DNA"/>
</dbReference>
<keyword evidence="2" id="KW-1185">Reference proteome</keyword>
<gene>
    <name evidence="1" type="ORF">QNI14_08775</name>
</gene>